<organism evidence="2 3">
    <name type="scientific">Tepidicaulis marinus</name>
    <dbReference type="NCBI Taxonomy" id="1333998"/>
    <lineage>
        <taxon>Bacteria</taxon>
        <taxon>Pseudomonadati</taxon>
        <taxon>Pseudomonadota</taxon>
        <taxon>Alphaproteobacteria</taxon>
        <taxon>Hyphomicrobiales</taxon>
        <taxon>Parvibaculaceae</taxon>
        <taxon>Tepidicaulis</taxon>
    </lineage>
</organism>
<feature type="compositionally biased region" description="Basic and acidic residues" evidence="1">
    <location>
        <begin position="1"/>
        <end position="10"/>
    </location>
</feature>
<name>A0A081BAN9_9HYPH</name>
<dbReference type="AlphaFoldDB" id="A0A081BAN9"/>
<feature type="region of interest" description="Disordered" evidence="1">
    <location>
        <begin position="1"/>
        <end position="28"/>
    </location>
</feature>
<gene>
    <name evidence="2" type="ORF">M2A_1606</name>
</gene>
<evidence type="ECO:0000313" key="3">
    <source>
        <dbReference type="Proteomes" id="UP000028702"/>
    </source>
</evidence>
<comment type="caution">
    <text evidence="2">The sequence shown here is derived from an EMBL/GenBank/DDBJ whole genome shotgun (WGS) entry which is preliminary data.</text>
</comment>
<dbReference type="STRING" id="1333998.M2A_1606"/>
<accession>A0A081BAN9</accession>
<keyword evidence="3" id="KW-1185">Reference proteome</keyword>
<dbReference type="EMBL" id="BBIO01000007">
    <property type="protein sequence ID" value="GAK45107.1"/>
    <property type="molecule type" value="Genomic_DNA"/>
</dbReference>
<sequence length="384" mass="41006">MADSPERHDLPQTAAGIGIGTPGAQARAGAAPAGGDLALLLRRLADLALMPAGRIPKPERDLLDLSLSHAYGRLDLVTKRRLAERTAQMAEPLPHLTRHLALDVPPVAEPLLLEGAHMPVSVLVEAAAVSEKHRALLALREEVPPELAAAILRHDDVEAVYLLLANPGSELCPRSMENAVRAANGRESWHRPLVLRVELSTWTASLLFWWVNAELRREIVRLHLPDAVMTHSTIEDTLGEGVDTAALPQLLRFFRRLPPLGIEAQRAVQQAAMAESPAAGVQALSDHCGLRAELLSRIFADPGGEPAAVIARALGLSLEEAGALAQTLGGPGREGLPENAAALFEELTISRATALLQLWDEAMAADIAELHSQALLGTGEESGF</sequence>
<feature type="compositionally biased region" description="Low complexity" evidence="1">
    <location>
        <begin position="12"/>
        <end position="28"/>
    </location>
</feature>
<dbReference type="RefSeq" id="WP_045445575.1">
    <property type="nucleotide sequence ID" value="NZ_BBIO01000007.1"/>
</dbReference>
<evidence type="ECO:0000313" key="2">
    <source>
        <dbReference type="EMBL" id="GAK45107.1"/>
    </source>
</evidence>
<evidence type="ECO:0000256" key="1">
    <source>
        <dbReference type="SAM" id="MobiDB-lite"/>
    </source>
</evidence>
<dbReference type="InterPro" id="IPR019285">
    <property type="entry name" value="DUF2336"/>
</dbReference>
<dbReference type="eggNOG" id="COG5330">
    <property type="taxonomic scope" value="Bacteria"/>
</dbReference>
<dbReference type="Pfam" id="PF10098">
    <property type="entry name" value="DUF2336"/>
    <property type="match status" value="1"/>
</dbReference>
<proteinExistence type="predicted"/>
<dbReference type="Proteomes" id="UP000028702">
    <property type="component" value="Unassembled WGS sequence"/>
</dbReference>
<protein>
    <submittedName>
        <fullName evidence="2">Conserved protein</fullName>
    </submittedName>
</protein>
<reference evidence="2 3" key="1">
    <citation type="submission" date="2014-07" db="EMBL/GenBank/DDBJ databases">
        <title>Tepidicaulis marinum gen. nov., sp. nov., a novel marine bacterium denitrifying nitrate to nitrous oxide strictly under microaerobic conditions.</title>
        <authorList>
            <person name="Takeuchi M."/>
            <person name="Yamagishi T."/>
            <person name="Kamagata Y."/>
            <person name="Oshima K."/>
            <person name="Hattori M."/>
            <person name="Katayama T."/>
            <person name="Hanada S."/>
            <person name="Tamaki H."/>
            <person name="Marumo K."/>
            <person name="Maeda H."/>
            <person name="Nedachi M."/>
            <person name="Iwasaki W."/>
            <person name="Suwa Y."/>
            <person name="Sakata S."/>
        </authorList>
    </citation>
    <scope>NUCLEOTIDE SEQUENCE [LARGE SCALE GENOMIC DNA]</scope>
    <source>
        <strain evidence="2 3">MA2</strain>
    </source>
</reference>